<evidence type="ECO:0000256" key="1">
    <source>
        <dbReference type="SAM" id="SignalP"/>
    </source>
</evidence>
<evidence type="ECO:0000313" key="2">
    <source>
        <dbReference type="EMBL" id="MBW46917.1"/>
    </source>
</evidence>
<protein>
    <submittedName>
        <fullName evidence="2">Putative secreted protein</fullName>
    </submittedName>
</protein>
<proteinExistence type="predicted"/>
<organism evidence="2">
    <name type="scientific">Anopheles triannulatus</name>
    <dbReference type="NCBI Taxonomy" id="58253"/>
    <lineage>
        <taxon>Eukaryota</taxon>
        <taxon>Metazoa</taxon>
        <taxon>Ecdysozoa</taxon>
        <taxon>Arthropoda</taxon>
        <taxon>Hexapoda</taxon>
        <taxon>Insecta</taxon>
        <taxon>Pterygota</taxon>
        <taxon>Neoptera</taxon>
        <taxon>Endopterygota</taxon>
        <taxon>Diptera</taxon>
        <taxon>Nematocera</taxon>
        <taxon>Culicoidea</taxon>
        <taxon>Culicidae</taxon>
        <taxon>Anophelinae</taxon>
        <taxon>Anopheles</taxon>
    </lineage>
</organism>
<accession>A0A2M4B1K6</accession>
<feature type="signal peptide" evidence="1">
    <location>
        <begin position="1"/>
        <end position="23"/>
    </location>
</feature>
<sequence>MMTLLGAPPSWWCCLLWWRTVVCFRMPPRRTLAATFPSSIPGSSASERSCSITVRLPIVIIEHTAHCAAVLGKYERALPGGGPADG</sequence>
<dbReference type="AlphaFoldDB" id="A0A2M4B1K6"/>
<name>A0A2M4B1K6_9DIPT</name>
<keyword evidence="1" id="KW-0732">Signal</keyword>
<reference evidence="2" key="1">
    <citation type="submission" date="2018-01" db="EMBL/GenBank/DDBJ databases">
        <title>An insight into the sialome of Amazonian anophelines.</title>
        <authorList>
            <person name="Ribeiro J.M."/>
            <person name="Scarpassa V."/>
            <person name="Calvo E."/>
        </authorList>
    </citation>
    <scope>NUCLEOTIDE SEQUENCE</scope>
    <source>
        <tissue evidence="2">Salivary glands</tissue>
    </source>
</reference>
<feature type="chain" id="PRO_5014727458" evidence="1">
    <location>
        <begin position="24"/>
        <end position="86"/>
    </location>
</feature>
<dbReference type="EMBL" id="GGFK01013596">
    <property type="protein sequence ID" value="MBW46917.1"/>
    <property type="molecule type" value="Transcribed_RNA"/>
</dbReference>